<evidence type="ECO:0000313" key="3">
    <source>
        <dbReference type="Proteomes" id="UP000502006"/>
    </source>
</evidence>
<evidence type="ECO:0000313" key="2">
    <source>
        <dbReference type="EMBL" id="QJT30898.1"/>
    </source>
</evidence>
<evidence type="ECO:0000256" key="1">
    <source>
        <dbReference type="SAM" id="SignalP"/>
    </source>
</evidence>
<dbReference type="PROSITE" id="PS51257">
    <property type="entry name" value="PROKAR_LIPOPROTEIN"/>
    <property type="match status" value="1"/>
</dbReference>
<proteinExistence type="predicted"/>
<keyword evidence="1" id="KW-0732">Signal</keyword>
<gene>
    <name evidence="2" type="ORF">E4186_12435</name>
</gene>
<name>A0AAE7DQX3_AERME</name>
<protein>
    <recommendedName>
        <fullName evidence="4">Lipoprotein</fullName>
    </recommendedName>
</protein>
<dbReference type="EMBL" id="CP038444">
    <property type="protein sequence ID" value="QJT30898.1"/>
    <property type="molecule type" value="Genomic_DNA"/>
</dbReference>
<evidence type="ECO:0008006" key="4">
    <source>
        <dbReference type="Google" id="ProtNLM"/>
    </source>
</evidence>
<dbReference type="RefSeq" id="WP_156139782.1">
    <property type="nucleotide sequence ID" value="NZ_CAWMGL010000203.1"/>
</dbReference>
<feature type="signal peptide" evidence="1">
    <location>
        <begin position="1"/>
        <end position="23"/>
    </location>
</feature>
<accession>A0AAE7DQX3</accession>
<organism evidence="2 3">
    <name type="scientific">Aeromonas media</name>
    <dbReference type="NCBI Taxonomy" id="651"/>
    <lineage>
        <taxon>Bacteria</taxon>
        <taxon>Pseudomonadati</taxon>
        <taxon>Pseudomonadota</taxon>
        <taxon>Gammaproteobacteria</taxon>
        <taxon>Aeromonadales</taxon>
        <taxon>Aeromonadaceae</taxon>
        <taxon>Aeromonas</taxon>
    </lineage>
</organism>
<reference evidence="2 3" key="1">
    <citation type="submission" date="2019-03" db="EMBL/GenBank/DDBJ databases">
        <title>Novel transposon Tn6433 accelerates the dissemination of tet(E) in Aeromonas from aerobic biofilm under oxytetracycline stress.</title>
        <authorList>
            <person name="Shi Y."/>
            <person name="Tian Z."/>
            <person name="Zhang Y."/>
            <person name="Zhang H."/>
            <person name="Yang M."/>
        </authorList>
    </citation>
    <scope>NUCLEOTIDE SEQUENCE [LARGE SCALE GENOMIC DNA]</scope>
    <source>
        <strain evidence="2 3">T5-8</strain>
    </source>
</reference>
<dbReference type="Proteomes" id="UP000502006">
    <property type="component" value="Chromosome"/>
</dbReference>
<sequence length="71" mass="7177">MKTLKLALLIAASLLLTSCCSSSVIPGEAPAAGGALPSGGMEPAYGKGGGRNNFAATMSQNDQQEMYVLTD</sequence>
<feature type="chain" id="PRO_5041911394" description="Lipoprotein" evidence="1">
    <location>
        <begin position="24"/>
        <end position="71"/>
    </location>
</feature>
<dbReference type="AlphaFoldDB" id="A0AAE7DQX3"/>